<evidence type="ECO:0000256" key="7">
    <source>
        <dbReference type="ARBA" id="ARBA00038016"/>
    </source>
</evidence>
<protein>
    <recommendedName>
        <fullName evidence="8">Large ribosomal subunit protein mL38</fullName>
    </recommendedName>
    <alternativeName>
        <fullName evidence="9">39S ribosomal protein L38, mitochondrial</fullName>
    </alternativeName>
</protein>
<evidence type="ECO:0000313" key="13">
    <source>
        <dbReference type="WormBase" id="SRAE_1000336000"/>
    </source>
</evidence>
<dbReference type="AlphaFoldDB" id="A0A090L5W4"/>
<reference evidence="10" key="1">
    <citation type="submission" date="2014-09" db="EMBL/GenBank/DDBJ databases">
        <authorList>
            <person name="Aslett A.Martin."/>
        </authorList>
    </citation>
    <scope>NUCLEOTIDE SEQUENCE</scope>
    <source>
        <strain evidence="10">ED321 Heterogonic</strain>
    </source>
</reference>
<comment type="subcellular location">
    <subcellularLocation>
        <location evidence="1">Mitochondrion</location>
    </subcellularLocation>
</comment>
<gene>
    <name evidence="10 12 13" type="ORF">SRAE_1000336000</name>
</gene>
<keyword evidence="6" id="KW-0687">Ribonucleoprotein</keyword>
<dbReference type="InterPro" id="IPR008914">
    <property type="entry name" value="PEBP"/>
</dbReference>
<comment type="similarity">
    <text evidence="7">Belongs to the phosphatidylethanolamine-binding protein family. Mitochondrion-specific ribosomal protein mL38 subfamily.</text>
</comment>
<keyword evidence="11" id="KW-1185">Reference proteome</keyword>
<proteinExistence type="inferred from homology"/>
<accession>A0A090L5W4</accession>
<evidence type="ECO:0000313" key="12">
    <source>
        <dbReference type="WBParaSite" id="SRAE_1000336000.1"/>
    </source>
</evidence>
<evidence type="ECO:0000256" key="3">
    <source>
        <dbReference type="ARBA" id="ARBA00022980"/>
    </source>
</evidence>
<reference evidence="11" key="2">
    <citation type="submission" date="2014-09" db="EMBL/GenBank/DDBJ databases">
        <authorList>
            <person name="Martin A.A."/>
        </authorList>
    </citation>
    <scope>NUCLEOTIDE SEQUENCE</scope>
    <source>
        <strain evidence="11">ED321</strain>
    </source>
</reference>
<evidence type="ECO:0000313" key="10">
    <source>
        <dbReference type="EMBL" id="CEF65107.1"/>
    </source>
</evidence>
<name>A0A090L5W4_STRRB</name>
<evidence type="ECO:0000256" key="6">
    <source>
        <dbReference type="ARBA" id="ARBA00023274"/>
    </source>
</evidence>
<dbReference type="GeneID" id="36377472"/>
<dbReference type="SUPFAM" id="SSF49777">
    <property type="entry name" value="PEBP-like"/>
    <property type="match status" value="1"/>
</dbReference>
<dbReference type="EMBL" id="LN609528">
    <property type="protein sequence ID" value="CEF65107.1"/>
    <property type="molecule type" value="Genomic_DNA"/>
</dbReference>
<dbReference type="RefSeq" id="XP_024504308.1">
    <property type="nucleotide sequence ID" value="XM_024650541.1"/>
</dbReference>
<dbReference type="STRING" id="34506.A0A090L5W4"/>
<dbReference type="PANTHER" id="PTHR11362:SF133">
    <property type="entry name" value="LARGE RIBOSOMAL SUBUNIT PROTEIN ML38"/>
    <property type="match status" value="1"/>
</dbReference>
<dbReference type="InterPro" id="IPR035810">
    <property type="entry name" value="PEBP_euk"/>
</dbReference>
<dbReference type="Gene3D" id="3.90.280.10">
    <property type="entry name" value="PEBP-like"/>
    <property type="match status" value="1"/>
</dbReference>
<keyword evidence="5" id="KW-0496">Mitochondrion</keyword>
<evidence type="ECO:0000256" key="8">
    <source>
        <dbReference type="ARBA" id="ARBA00039444"/>
    </source>
</evidence>
<evidence type="ECO:0000256" key="4">
    <source>
        <dbReference type="ARBA" id="ARBA00023054"/>
    </source>
</evidence>
<organism evidence="10">
    <name type="scientific">Strongyloides ratti</name>
    <name type="common">Parasitic roundworm</name>
    <dbReference type="NCBI Taxonomy" id="34506"/>
    <lineage>
        <taxon>Eukaryota</taxon>
        <taxon>Metazoa</taxon>
        <taxon>Ecdysozoa</taxon>
        <taxon>Nematoda</taxon>
        <taxon>Chromadorea</taxon>
        <taxon>Rhabditida</taxon>
        <taxon>Tylenchina</taxon>
        <taxon>Panagrolaimomorpha</taxon>
        <taxon>Strongyloidoidea</taxon>
        <taxon>Strongyloididae</taxon>
        <taxon>Strongyloides</taxon>
    </lineage>
</organism>
<dbReference type="CTD" id="36377472"/>
<dbReference type="Pfam" id="PF01161">
    <property type="entry name" value="PBP"/>
    <property type="match status" value="1"/>
</dbReference>
<keyword evidence="2" id="KW-0809">Transit peptide</keyword>
<dbReference type="PANTHER" id="PTHR11362">
    <property type="entry name" value="PHOSPHATIDYLETHANOLAMINE-BINDING PROTEIN"/>
    <property type="match status" value="1"/>
</dbReference>
<dbReference type="OrthoDB" id="2153661at2759"/>
<dbReference type="WBParaSite" id="SRAE_1000336000.1">
    <property type="protein sequence ID" value="SRAE_1000336000.1"/>
    <property type="gene ID" value="WBGene00259977"/>
</dbReference>
<dbReference type="CDD" id="cd00866">
    <property type="entry name" value="PEBP_euk"/>
    <property type="match status" value="1"/>
</dbReference>
<evidence type="ECO:0000256" key="9">
    <source>
        <dbReference type="ARBA" id="ARBA00041206"/>
    </source>
</evidence>
<keyword evidence="3 10" id="KW-0689">Ribosomal protein</keyword>
<keyword evidence="4" id="KW-0175">Coiled coil</keyword>
<reference evidence="12" key="3">
    <citation type="submission" date="2020-12" db="UniProtKB">
        <authorList>
            <consortium name="WormBaseParasite"/>
        </authorList>
    </citation>
    <scope>IDENTIFICATION</scope>
</reference>
<dbReference type="Proteomes" id="UP000035682">
    <property type="component" value="Unplaced"/>
</dbReference>
<dbReference type="GO" id="GO:0005762">
    <property type="term" value="C:mitochondrial large ribosomal subunit"/>
    <property type="evidence" value="ECO:0007669"/>
    <property type="project" value="TreeGrafter"/>
</dbReference>
<evidence type="ECO:0000313" key="11">
    <source>
        <dbReference type="Proteomes" id="UP000035682"/>
    </source>
</evidence>
<evidence type="ECO:0000256" key="2">
    <source>
        <dbReference type="ARBA" id="ARBA00022946"/>
    </source>
</evidence>
<evidence type="ECO:0000256" key="1">
    <source>
        <dbReference type="ARBA" id="ARBA00004173"/>
    </source>
</evidence>
<dbReference type="OMA" id="WAGPDAF"/>
<evidence type="ECO:0000256" key="5">
    <source>
        <dbReference type="ARBA" id="ARBA00023128"/>
    </source>
</evidence>
<dbReference type="WormBase" id="SRAE_1000336000">
    <property type="protein sequence ID" value="SRP03812"/>
    <property type="gene ID" value="WBGene00259977"/>
</dbReference>
<sequence length="410" mass="48537">MVRGKSIYAEIYIKNSYRAKCSPRVRRPMRPRAIAWAGPDAFYPNRFYEMDRWYKARIQRPELLPELHLVDANNIYKSYEELTKKPLMDKIDIGFKVPQEKIKAVKNEKEFTEFDEVIIDIENLKFNQTEIFNHNNIFQDLFQTNVFFNITQETNFIYGNNKIARGNLLKCNDMKNQPIVKLESFNTEAYNTIVMVNLDGNAFTENGQILHWMVSNIPDGKDISEGDTIVPYLQPLVFKGTGYHRIVFVTFRHKEKVNLENVIENSNKLSGRVFNMLKFYKFNENSLTPSSANFSQLTWDDSVDETLENIGEDVPEFKYEWREPLVRKQREFPENPQPFDLYLDMYRPKEVVYNEIEKMKLEMSTSDGPPKKPKYPDFNYVNNKKNMTHWEHSRLIRKNIGDGVFGRLYE</sequence>
<dbReference type="InterPro" id="IPR036610">
    <property type="entry name" value="PEBP-like_sf"/>
</dbReference>